<dbReference type="EMBL" id="JBHSDK010000015">
    <property type="protein sequence ID" value="MFC4335671.1"/>
    <property type="molecule type" value="Genomic_DNA"/>
</dbReference>
<dbReference type="RefSeq" id="WP_380620765.1">
    <property type="nucleotide sequence ID" value="NZ_JBHSDK010000015.1"/>
</dbReference>
<protein>
    <submittedName>
        <fullName evidence="3">VOC family protein</fullName>
    </submittedName>
</protein>
<dbReference type="PANTHER" id="PTHR33993">
    <property type="entry name" value="GLYOXALASE-RELATED"/>
    <property type="match status" value="1"/>
</dbReference>
<feature type="domain" description="Glyoxalase-like" evidence="2">
    <location>
        <begin position="179"/>
        <end position="279"/>
    </location>
</feature>
<feature type="region of interest" description="Disordered" evidence="1">
    <location>
        <begin position="55"/>
        <end position="92"/>
    </location>
</feature>
<keyword evidence="4" id="KW-1185">Reference proteome</keyword>
<organism evidence="3 4">
    <name type="scientific">Salininema proteolyticum</name>
    <dbReference type="NCBI Taxonomy" id="1607685"/>
    <lineage>
        <taxon>Bacteria</taxon>
        <taxon>Bacillati</taxon>
        <taxon>Actinomycetota</taxon>
        <taxon>Actinomycetes</taxon>
        <taxon>Glycomycetales</taxon>
        <taxon>Glycomycetaceae</taxon>
        <taxon>Salininema</taxon>
    </lineage>
</organism>
<evidence type="ECO:0000259" key="2">
    <source>
        <dbReference type="Pfam" id="PF18029"/>
    </source>
</evidence>
<dbReference type="PANTHER" id="PTHR33993:SF10">
    <property type="entry name" value="CONSERVED PROTEIN"/>
    <property type="match status" value="1"/>
</dbReference>
<gene>
    <name evidence="3" type="ORF">ACFPET_10710</name>
</gene>
<dbReference type="Proteomes" id="UP001595823">
    <property type="component" value="Unassembled WGS sequence"/>
</dbReference>
<accession>A0ABV8TXY5</accession>
<dbReference type="InterPro" id="IPR041581">
    <property type="entry name" value="Glyoxalase_6"/>
</dbReference>
<dbReference type="Gene3D" id="3.10.180.10">
    <property type="entry name" value="2,3-Dihydroxybiphenyl 1,2-Dioxygenase, domain 1"/>
    <property type="match status" value="2"/>
</dbReference>
<evidence type="ECO:0000256" key="1">
    <source>
        <dbReference type="SAM" id="MobiDB-lite"/>
    </source>
</evidence>
<sequence>MPFPHGAPLWTDLHTSDPDADLAFFAPLFGWEGRRLGSGQGGRLELFRPEDGKVVGGIVPRHPDDGGRDTDGELVQGLAPRHSDNGLDRSGAAHDAAGSRWLASFRVPTCDAAVEKALILGAGLRVQAVDWEGSARWAMLTDPTGADFIVLQQLDPDFGFQAVDEVGAPCWFEYGYAGELAELAEFYEELFEWKTTPVEEDRFRVLEIADMPRAFGGFQRDDGPGAGYRGRWTVMFHTPDLDETLSRALDTGAEQIEGVWRSNDYRWCVLRSPQGASFGIRGR</sequence>
<evidence type="ECO:0000313" key="4">
    <source>
        <dbReference type="Proteomes" id="UP001595823"/>
    </source>
</evidence>
<proteinExistence type="predicted"/>
<feature type="compositionally biased region" description="Basic and acidic residues" evidence="1">
    <location>
        <begin position="61"/>
        <end position="71"/>
    </location>
</feature>
<dbReference type="Pfam" id="PF18029">
    <property type="entry name" value="Glyoxalase_6"/>
    <property type="match status" value="1"/>
</dbReference>
<dbReference type="InterPro" id="IPR029068">
    <property type="entry name" value="Glyas_Bleomycin-R_OHBP_Dase"/>
</dbReference>
<evidence type="ECO:0000313" key="3">
    <source>
        <dbReference type="EMBL" id="MFC4335671.1"/>
    </source>
</evidence>
<comment type="caution">
    <text evidence="3">The sequence shown here is derived from an EMBL/GenBank/DDBJ whole genome shotgun (WGS) entry which is preliminary data.</text>
</comment>
<dbReference type="SUPFAM" id="SSF54593">
    <property type="entry name" value="Glyoxalase/Bleomycin resistance protein/Dihydroxybiphenyl dioxygenase"/>
    <property type="match status" value="2"/>
</dbReference>
<reference evidence="4" key="1">
    <citation type="journal article" date="2019" name="Int. J. Syst. Evol. Microbiol.">
        <title>The Global Catalogue of Microorganisms (GCM) 10K type strain sequencing project: providing services to taxonomists for standard genome sequencing and annotation.</title>
        <authorList>
            <consortium name="The Broad Institute Genomics Platform"/>
            <consortium name="The Broad Institute Genome Sequencing Center for Infectious Disease"/>
            <person name="Wu L."/>
            <person name="Ma J."/>
        </authorList>
    </citation>
    <scope>NUCLEOTIDE SEQUENCE [LARGE SCALE GENOMIC DNA]</scope>
    <source>
        <strain evidence="4">IBRC-M 10908</strain>
    </source>
</reference>
<dbReference type="InterPro" id="IPR052164">
    <property type="entry name" value="Anthracycline_SecMetBiosynth"/>
</dbReference>
<name>A0ABV8TXY5_9ACTN</name>